<evidence type="ECO:0000313" key="2">
    <source>
        <dbReference type="Proteomes" id="UP000700596"/>
    </source>
</evidence>
<evidence type="ECO:0000313" key="1">
    <source>
        <dbReference type="EMBL" id="KAH7125249.1"/>
    </source>
</evidence>
<dbReference type="OrthoDB" id="4158087at2759"/>
<dbReference type="PANTHER" id="PTHR37540">
    <property type="entry name" value="TRANSCRIPTION FACTOR (ACR-2), PUTATIVE-RELATED-RELATED"/>
    <property type="match status" value="1"/>
</dbReference>
<dbReference type="PANTHER" id="PTHR37540:SF5">
    <property type="entry name" value="TRANSCRIPTION FACTOR DOMAIN-CONTAINING PROTEIN"/>
    <property type="match status" value="1"/>
</dbReference>
<proteinExistence type="predicted"/>
<dbReference type="Proteomes" id="UP000700596">
    <property type="component" value="Unassembled WGS sequence"/>
</dbReference>
<dbReference type="AlphaFoldDB" id="A0A9P9DUF5"/>
<sequence length="507" mass="58239">MDFRFVDNTAIDRPTRRQIRSHVMKGKNAGRTLKRGRAALRKRPQTENNADSPHLCHDGIDDSYRHFLLAGDHALKLYRISSFPHIAQFSRDNKTIVHQCCLLNCDTKVGPQQLVEFRYESQLRTILVLPFLPDYYSSMRQEDLMGMHCMMEDDIYFPPALTLMEAMCEFFHENMGPSTGALAQLSKIISQINRTLSGAEALSDHAISQVLNLALYEQLRKNSKGWQTHLDGLQRMVELRGGLQHLQHRRFIAQKICRSDIAFALSHGTSPRFEWDEPRLKTPKGFSSYSLDPAHLTGFDCLGDRMHGIALDVFHMCRALDSSERLSIDRSDFQDMLLSTCYRLLNIRDLSQSDLASHLDHGCHLALLSFITSVGFQLGNRLLFSPGLLYAELCNYLLTVNIERTPVDQMRLILWFIVVGRLSIMGFDDETWLLPILSRITTVMGILSWGQFRQRLVQFPWITDLYDVPAQKLWIRIETYTIPQCAQELLLPQSGVDKKKKDYDSRG</sequence>
<reference evidence="1" key="1">
    <citation type="journal article" date="2021" name="Nat. Commun.">
        <title>Genetic determinants of endophytism in the Arabidopsis root mycobiome.</title>
        <authorList>
            <person name="Mesny F."/>
            <person name="Miyauchi S."/>
            <person name="Thiergart T."/>
            <person name="Pickel B."/>
            <person name="Atanasova L."/>
            <person name="Karlsson M."/>
            <person name="Huettel B."/>
            <person name="Barry K.W."/>
            <person name="Haridas S."/>
            <person name="Chen C."/>
            <person name="Bauer D."/>
            <person name="Andreopoulos W."/>
            <person name="Pangilinan J."/>
            <person name="LaButti K."/>
            <person name="Riley R."/>
            <person name="Lipzen A."/>
            <person name="Clum A."/>
            <person name="Drula E."/>
            <person name="Henrissat B."/>
            <person name="Kohler A."/>
            <person name="Grigoriev I.V."/>
            <person name="Martin F.M."/>
            <person name="Hacquard S."/>
        </authorList>
    </citation>
    <scope>NUCLEOTIDE SEQUENCE</scope>
    <source>
        <strain evidence="1">MPI-CAGE-CH-0243</strain>
    </source>
</reference>
<accession>A0A9P9DUF5</accession>
<keyword evidence="2" id="KW-1185">Reference proteome</keyword>
<comment type="caution">
    <text evidence="1">The sequence shown here is derived from an EMBL/GenBank/DDBJ whole genome shotgun (WGS) entry which is preliminary data.</text>
</comment>
<name>A0A9P9DUF5_9PLEO</name>
<organism evidence="1 2">
    <name type="scientific">Dendryphion nanum</name>
    <dbReference type="NCBI Taxonomy" id="256645"/>
    <lineage>
        <taxon>Eukaryota</taxon>
        <taxon>Fungi</taxon>
        <taxon>Dikarya</taxon>
        <taxon>Ascomycota</taxon>
        <taxon>Pezizomycotina</taxon>
        <taxon>Dothideomycetes</taxon>
        <taxon>Pleosporomycetidae</taxon>
        <taxon>Pleosporales</taxon>
        <taxon>Torulaceae</taxon>
        <taxon>Dendryphion</taxon>
    </lineage>
</organism>
<dbReference type="InterPro" id="IPR021858">
    <property type="entry name" value="Fun_TF"/>
</dbReference>
<dbReference type="EMBL" id="JAGMWT010000007">
    <property type="protein sequence ID" value="KAH7125249.1"/>
    <property type="molecule type" value="Genomic_DNA"/>
</dbReference>
<dbReference type="Pfam" id="PF11951">
    <property type="entry name" value="Fungal_trans_2"/>
    <property type="match status" value="1"/>
</dbReference>
<gene>
    <name evidence="1" type="ORF">B0J11DRAFT_300662</name>
</gene>
<protein>
    <submittedName>
        <fullName evidence="1">Uncharacterized protein</fullName>
    </submittedName>
</protein>